<evidence type="ECO:0000313" key="2">
    <source>
        <dbReference type="Proteomes" id="UP001312865"/>
    </source>
</evidence>
<comment type="caution">
    <text evidence="1">The sequence shown here is derived from an EMBL/GenBank/DDBJ whole genome shotgun (WGS) entry which is preliminary data.</text>
</comment>
<evidence type="ECO:0000313" key="1">
    <source>
        <dbReference type="EMBL" id="MEI5909651.1"/>
    </source>
</evidence>
<name>A0ABU8HJU0_9BACI</name>
<keyword evidence="2" id="KW-1185">Reference proteome</keyword>
<dbReference type="Proteomes" id="UP001312865">
    <property type="component" value="Unassembled WGS sequence"/>
</dbReference>
<dbReference type="EMBL" id="JBBAXC010000034">
    <property type="protein sequence ID" value="MEI5909651.1"/>
    <property type="molecule type" value="Genomic_DNA"/>
</dbReference>
<protein>
    <submittedName>
        <fullName evidence="1">Uncharacterized protein</fullName>
    </submittedName>
</protein>
<proteinExistence type="predicted"/>
<sequence length="191" mass="20538">MTGSKHDELELMLSLNYLDTPVESGHTTDTEESGFIVGNSSIAGTFSAKLLGDVQAENLLAEELKCLDVEGNLTVDKPLGLGQRLVFNTTELTGLNLMAVPTFSNCLIYTLTARGFFEGAEESDAPLNFILNGALVMEDQTQARAVGVFSQSITPAITSYNIFEDNPNDPSNVIGKLAQKQLALGSIIRCF</sequence>
<organism evidence="1 2">
    <name type="scientific">Bacillus spongiae</name>
    <dbReference type="NCBI Taxonomy" id="2683610"/>
    <lineage>
        <taxon>Bacteria</taxon>
        <taxon>Bacillati</taxon>
        <taxon>Bacillota</taxon>
        <taxon>Bacilli</taxon>
        <taxon>Bacillales</taxon>
        <taxon>Bacillaceae</taxon>
        <taxon>Bacillus</taxon>
    </lineage>
</organism>
<gene>
    <name evidence="1" type="ORF">WAK64_21885</name>
</gene>
<dbReference type="RefSeq" id="WP_336589094.1">
    <property type="nucleotide sequence ID" value="NZ_JBBAXC010000034.1"/>
</dbReference>
<reference evidence="1 2" key="1">
    <citation type="journal article" date="2018" name="J. Microbiol.">
        <title>Bacillus spongiae sp. nov., isolated from sponge of Jeju Island.</title>
        <authorList>
            <person name="Lee G.E."/>
            <person name="Im W.T."/>
            <person name="Park J.S."/>
        </authorList>
    </citation>
    <scope>NUCLEOTIDE SEQUENCE [LARGE SCALE GENOMIC DNA]</scope>
    <source>
        <strain evidence="1 2">135PIL107-10</strain>
    </source>
</reference>
<accession>A0ABU8HJU0</accession>